<dbReference type="Gene3D" id="1.10.510.10">
    <property type="entry name" value="Transferase(Phosphotransferase) domain 1"/>
    <property type="match status" value="1"/>
</dbReference>
<dbReference type="InterPro" id="IPR050167">
    <property type="entry name" value="Ser_Thr_protein_kinase"/>
</dbReference>
<dbReference type="PANTHER" id="PTHR23257:SF974">
    <property type="entry name" value="RECEPTOR-INTERACTING SERINE_THREONINE-PROTEIN KINASE 3"/>
    <property type="match status" value="1"/>
</dbReference>
<gene>
    <name evidence="2" type="ORF">GLOIN_2v1836802</name>
</gene>
<organism evidence="2 3">
    <name type="scientific">Rhizophagus irregularis (strain DAOM 181602 / DAOM 197198 / MUCL 43194)</name>
    <name type="common">Arbuscular mycorrhizal fungus</name>
    <name type="synonym">Glomus intraradices</name>
    <dbReference type="NCBI Taxonomy" id="747089"/>
    <lineage>
        <taxon>Eukaryota</taxon>
        <taxon>Fungi</taxon>
        <taxon>Fungi incertae sedis</taxon>
        <taxon>Mucoromycota</taxon>
        <taxon>Glomeromycotina</taxon>
        <taxon>Glomeromycetes</taxon>
        <taxon>Glomerales</taxon>
        <taxon>Glomeraceae</taxon>
        <taxon>Rhizophagus</taxon>
    </lineage>
</organism>
<name>A0A2P4QLV5_RHIID</name>
<dbReference type="SUPFAM" id="SSF56112">
    <property type="entry name" value="Protein kinase-like (PK-like)"/>
    <property type="match status" value="1"/>
</dbReference>
<accession>A0A2P4QLV5</accession>
<dbReference type="GO" id="GO:0005737">
    <property type="term" value="C:cytoplasm"/>
    <property type="evidence" value="ECO:0007669"/>
    <property type="project" value="TreeGrafter"/>
</dbReference>
<evidence type="ECO:0000313" key="2">
    <source>
        <dbReference type="EMBL" id="POG78623.1"/>
    </source>
</evidence>
<dbReference type="Pfam" id="PF07714">
    <property type="entry name" value="PK_Tyr_Ser-Thr"/>
    <property type="match status" value="1"/>
</dbReference>
<proteinExistence type="predicted"/>
<dbReference type="GO" id="GO:0004672">
    <property type="term" value="F:protein kinase activity"/>
    <property type="evidence" value="ECO:0007669"/>
    <property type="project" value="InterPro"/>
</dbReference>
<feature type="domain" description="Protein kinase" evidence="1">
    <location>
        <begin position="49"/>
        <end position="322"/>
    </location>
</feature>
<dbReference type="GO" id="GO:0005524">
    <property type="term" value="F:ATP binding"/>
    <property type="evidence" value="ECO:0007669"/>
    <property type="project" value="InterPro"/>
</dbReference>
<sequence length="352" mass="40671">MDEIKLRRHKVNFKNWTSGNHDVDEFIQKAQLNAKEYYQVIEWIEYDKFEDVEYLAKGGFGTTFKAVWKDGPWKNHQDELERKGEAKVALKCLHNSQDITADFLKEVESNILVICTNYIVRCFGITKDPKINNFIMVMELKNGSLRQHLNNNFISLDWNRKLRSLFCIAVGLEDIHNKGLIHQDFHCGNILSNFDRESYITDLGLCQPANVKSSQNSNKKIYGVLPYVAPEVLRGKEYTQKSDIYGFGIIAYEICTGFPPYYDIAHDEFLAMKICNGLRPKSNYEIPQLIVDIINQCWDADPLKRPNANELRELILDLHMDIGVNKVNSVIYGQVKEADEVIFNSSITIIIY</sequence>
<reference evidence="2 3" key="1">
    <citation type="journal article" date="2013" name="Proc. Natl. Acad. Sci. U.S.A.">
        <title>Genome of an arbuscular mycorrhizal fungus provides insight into the oldest plant symbiosis.</title>
        <authorList>
            <person name="Tisserant E."/>
            <person name="Malbreil M."/>
            <person name="Kuo A."/>
            <person name="Kohler A."/>
            <person name="Symeonidi A."/>
            <person name="Balestrini R."/>
            <person name="Charron P."/>
            <person name="Duensing N."/>
            <person name="Frei Dit Frey N."/>
            <person name="Gianinazzi-Pearson V."/>
            <person name="Gilbert L.B."/>
            <person name="Handa Y."/>
            <person name="Herr J.R."/>
            <person name="Hijri M."/>
            <person name="Koul R."/>
            <person name="Kawaguchi M."/>
            <person name="Krajinski F."/>
            <person name="Lammers P.J."/>
            <person name="Masclaux F.G."/>
            <person name="Murat C."/>
            <person name="Morin E."/>
            <person name="Ndikumana S."/>
            <person name="Pagni M."/>
            <person name="Petitpierre D."/>
            <person name="Requena N."/>
            <person name="Rosikiewicz P."/>
            <person name="Riley R."/>
            <person name="Saito K."/>
            <person name="San Clemente H."/>
            <person name="Shapiro H."/>
            <person name="van Tuinen D."/>
            <person name="Becard G."/>
            <person name="Bonfante P."/>
            <person name="Paszkowski U."/>
            <person name="Shachar-Hill Y.Y."/>
            <person name="Tuskan G.A."/>
            <person name="Young P.W."/>
            <person name="Sanders I.R."/>
            <person name="Henrissat B."/>
            <person name="Rensing S.A."/>
            <person name="Grigoriev I.V."/>
            <person name="Corradi N."/>
            <person name="Roux C."/>
            <person name="Martin F."/>
        </authorList>
    </citation>
    <scope>NUCLEOTIDE SEQUENCE [LARGE SCALE GENOMIC DNA]</scope>
    <source>
        <strain evidence="2 3">DAOM 197198</strain>
    </source>
</reference>
<dbReference type="InterPro" id="IPR000719">
    <property type="entry name" value="Prot_kinase_dom"/>
</dbReference>
<dbReference type="Proteomes" id="UP000018888">
    <property type="component" value="Unassembled WGS sequence"/>
</dbReference>
<keyword evidence="3" id="KW-1185">Reference proteome</keyword>
<protein>
    <submittedName>
        <fullName evidence="2">Kinase-like domain-containing protein</fullName>
    </submittedName>
</protein>
<dbReference type="InterPro" id="IPR001245">
    <property type="entry name" value="Ser-Thr/Tyr_kinase_cat_dom"/>
</dbReference>
<evidence type="ECO:0000313" key="3">
    <source>
        <dbReference type="Proteomes" id="UP000018888"/>
    </source>
</evidence>
<dbReference type="InterPro" id="IPR011009">
    <property type="entry name" value="Kinase-like_dom_sf"/>
</dbReference>
<dbReference type="GO" id="GO:0007165">
    <property type="term" value="P:signal transduction"/>
    <property type="evidence" value="ECO:0007669"/>
    <property type="project" value="TreeGrafter"/>
</dbReference>
<dbReference type="EMBL" id="AUPC02000031">
    <property type="protein sequence ID" value="POG78623.1"/>
    <property type="molecule type" value="Genomic_DNA"/>
</dbReference>
<evidence type="ECO:0000259" key="1">
    <source>
        <dbReference type="PROSITE" id="PS50011"/>
    </source>
</evidence>
<dbReference type="PROSITE" id="PS50011">
    <property type="entry name" value="PROTEIN_KINASE_DOM"/>
    <property type="match status" value="1"/>
</dbReference>
<dbReference type="AlphaFoldDB" id="A0A2P4QLV5"/>
<dbReference type="PANTHER" id="PTHR23257">
    <property type="entry name" value="SERINE-THREONINE PROTEIN KINASE"/>
    <property type="match status" value="1"/>
</dbReference>
<comment type="caution">
    <text evidence="2">The sequence shown here is derived from an EMBL/GenBank/DDBJ whole genome shotgun (WGS) entry which is preliminary data.</text>
</comment>
<reference evidence="2 3" key="2">
    <citation type="journal article" date="2018" name="New Phytol.">
        <title>High intraspecific genome diversity in the model arbuscular mycorrhizal symbiont Rhizophagus irregularis.</title>
        <authorList>
            <person name="Chen E.C.H."/>
            <person name="Morin E."/>
            <person name="Beaudet D."/>
            <person name="Noel J."/>
            <person name="Yildirir G."/>
            <person name="Ndikumana S."/>
            <person name="Charron P."/>
            <person name="St-Onge C."/>
            <person name="Giorgi J."/>
            <person name="Kruger M."/>
            <person name="Marton T."/>
            <person name="Ropars J."/>
            <person name="Grigoriev I.V."/>
            <person name="Hainaut M."/>
            <person name="Henrissat B."/>
            <person name="Roux C."/>
            <person name="Martin F."/>
            <person name="Corradi N."/>
        </authorList>
    </citation>
    <scope>NUCLEOTIDE SEQUENCE [LARGE SCALE GENOMIC DNA]</scope>
    <source>
        <strain evidence="2 3">DAOM 197198</strain>
    </source>
</reference>